<organism evidence="1 2">
    <name type="scientific">Capsicum annuum</name>
    <name type="common">Capsicum pepper</name>
    <dbReference type="NCBI Taxonomy" id="4072"/>
    <lineage>
        <taxon>Eukaryota</taxon>
        <taxon>Viridiplantae</taxon>
        <taxon>Streptophyta</taxon>
        <taxon>Embryophyta</taxon>
        <taxon>Tracheophyta</taxon>
        <taxon>Spermatophyta</taxon>
        <taxon>Magnoliopsida</taxon>
        <taxon>eudicotyledons</taxon>
        <taxon>Gunneridae</taxon>
        <taxon>Pentapetalae</taxon>
        <taxon>asterids</taxon>
        <taxon>lamiids</taxon>
        <taxon>Solanales</taxon>
        <taxon>Solanaceae</taxon>
        <taxon>Solanoideae</taxon>
        <taxon>Capsiceae</taxon>
        <taxon>Capsicum</taxon>
    </lineage>
</organism>
<comment type="caution">
    <text evidence="1">The sequence shown here is derived from an EMBL/GenBank/DDBJ whole genome shotgun (WGS) entry which is preliminary data.</text>
</comment>
<gene>
    <name evidence="1" type="ORF">T459_25125</name>
</gene>
<accession>A0A2G2YKA4</accession>
<dbReference type="STRING" id="4072.A0A2G2YKA4"/>
<reference evidence="1 2" key="1">
    <citation type="journal article" date="2014" name="Nat. Genet.">
        <title>Genome sequence of the hot pepper provides insights into the evolution of pungency in Capsicum species.</title>
        <authorList>
            <person name="Kim S."/>
            <person name="Park M."/>
            <person name="Yeom S.I."/>
            <person name="Kim Y.M."/>
            <person name="Lee J.M."/>
            <person name="Lee H.A."/>
            <person name="Seo E."/>
            <person name="Choi J."/>
            <person name="Cheong K."/>
            <person name="Kim K.T."/>
            <person name="Jung K."/>
            <person name="Lee G.W."/>
            <person name="Oh S.K."/>
            <person name="Bae C."/>
            <person name="Kim S.B."/>
            <person name="Lee H.Y."/>
            <person name="Kim S.Y."/>
            <person name="Kim M.S."/>
            <person name="Kang B.C."/>
            <person name="Jo Y.D."/>
            <person name="Yang H.B."/>
            <person name="Jeong H.J."/>
            <person name="Kang W.H."/>
            <person name="Kwon J.K."/>
            <person name="Shin C."/>
            <person name="Lim J.Y."/>
            <person name="Park J.H."/>
            <person name="Huh J.H."/>
            <person name="Kim J.S."/>
            <person name="Kim B.D."/>
            <person name="Cohen O."/>
            <person name="Paran I."/>
            <person name="Suh M.C."/>
            <person name="Lee S.B."/>
            <person name="Kim Y.K."/>
            <person name="Shin Y."/>
            <person name="Noh S.J."/>
            <person name="Park J."/>
            <person name="Seo Y.S."/>
            <person name="Kwon S.Y."/>
            <person name="Kim H.A."/>
            <person name="Park J.M."/>
            <person name="Kim H.J."/>
            <person name="Choi S.B."/>
            <person name="Bosland P.W."/>
            <person name="Reeves G."/>
            <person name="Jo S.H."/>
            <person name="Lee B.W."/>
            <person name="Cho H.T."/>
            <person name="Choi H.S."/>
            <person name="Lee M.S."/>
            <person name="Yu Y."/>
            <person name="Do Choi Y."/>
            <person name="Park B.S."/>
            <person name="van Deynze A."/>
            <person name="Ashrafi H."/>
            <person name="Hill T."/>
            <person name="Kim W.T."/>
            <person name="Pai H.S."/>
            <person name="Ahn H.K."/>
            <person name="Yeam I."/>
            <person name="Giovannoni J.J."/>
            <person name="Rose J.K."/>
            <person name="Sorensen I."/>
            <person name="Lee S.J."/>
            <person name="Kim R.W."/>
            <person name="Choi I.Y."/>
            <person name="Choi B.S."/>
            <person name="Lim J.S."/>
            <person name="Lee Y.H."/>
            <person name="Choi D."/>
        </authorList>
    </citation>
    <scope>NUCLEOTIDE SEQUENCE [LARGE SCALE GENOMIC DNA]</scope>
    <source>
        <strain evidence="2">cv. CM334</strain>
    </source>
</reference>
<proteinExistence type="predicted"/>
<reference evidence="1 2" key="2">
    <citation type="journal article" date="2017" name="Genome Biol.">
        <title>New reference genome sequences of hot pepper reveal the massive evolution of plant disease-resistance genes by retroduplication.</title>
        <authorList>
            <person name="Kim S."/>
            <person name="Park J."/>
            <person name="Yeom S.I."/>
            <person name="Kim Y.M."/>
            <person name="Seo E."/>
            <person name="Kim K.T."/>
            <person name="Kim M.S."/>
            <person name="Lee J.M."/>
            <person name="Cheong K."/>
            <person name="Shin H.S."/>
            <person name="Kim S.B."/>
            <person name="Han K."/>
            <person name="Lee J."/>
            <person name="Park M."/>
            <person name="Lee H.A."/>
            <person name="Lee H.Y."/>
            <person name="Lee Y."/>
            <person name="Oh S."/>
            <person name="Lee J.H."/>
            <person name="Choi E."/>
            <person name="Choi E."/>
            <person name="Lee S.E."/>
            <person name="Jeon J."/>
            <person name="Kim H."/>
            <person name="Choi G."/>
            <person name="Song H."/>
            <person name="Lee J."/>
            <person name="Lee S.C."/>
            <person name="Kwon J.K."/>
            <person name="Lee H.Y."/>
            <person name="Koo N."/>
            <person name="Hong Y."/>
            <person name="Kim R.W."/>
            <person name="Kang W.H."/>
            <person name="Huh J.H."/>
            <person name="Kang B.C."/>
            <person name="Yang T.J."/>
            <person name="Lee Y.H."/>
            <person name="Bennetzen J.L."/>
            <person name="Choi D."/>
        </authorList>
    </citation>
    <scope>NUCLEOTIDE SEQUENCE [LARGE SCALE GENOMIC DNA]</scope>
    <source>
        <strain evidence="2">cv. CM334</strain>
    </source>
</reference>
<dbReference type="PANTHER" id="PTHR45786:SF66">
    <property type="entry name" value="HOOK MOTIF PROTEIN, PUTATIVE-RELATED"/>
    <property type="match status" value="1"/>
</dbReference>
<keyword evidence="2" id="KW-1185">Reference proteome</keyword>
<name>A0A2G2YKA4_CAPAN</name>
<evidence type="ECO:0000313" key="1">
    <source>
        <dbReference type="EMBL" id="PHT70021.1"/>
    </source>
</evidence>
<dbReference type="EMBL" id="AYRZ02000010">
    <property type="protein sequence ID" value="PHT70021.1"/>
    <property type="molecule type" value="Genomic_DNA"/>
</dbReference>
<dbReference type="Proteomes" id="UP000222542">
    <property type="component" value="Unassembled WGS sequence"/>
</dbReference>
<dbReference type="Gramene" id="PHT70021">
    <property type="protein sequence ID" value="PHT70021"/>
    <property type="gene ID" value="T459_25125"/>
</dbReference>
<dbReference type="OMA" id="CTHCRAM"/>
<sequence length="191" mass="22320">MKFVSINLGEIDYIPSISSVHKLENVPPCTHCRAMRFEHEIPTFCCDGGSIKLANSVVPTQFYDLFFSRSKVAQEFHKHIRGYNNIFSFTSFGVQLDNDLASSRQRVYTFRAQGQIYHDIPSLIPNNDTTRYFQLYFFDTENEICNRISKLKEANLFEEVVAIIRQIMDVNPYAHFFRQLKDHSSFQNLEI</sequence>
<dbReference type="AlphaFoldDB" id="A0A2G2YKA4"/>
<dbReference type="PANTHER" id="PTHR45786">
    <property type="entry name" value="DNA BINDING PROTEIN-LIKE"/>
    <property type="match status" value="1"/>
</dbReference>
<evidence type="ECO:0000313" key="2">
    <source>
        <dbReference type="Proteomes" id="UP000222542"/>
    </source>
</evidence>
<evidence type="ECO:0008006" key="3">
    <source>
        <dbReference type="Google" id="ProtNLM"/>
    </source>
</evidence>
<protein>
    <recommendedName>
        <fullName evidence="3">Helitron helicase-like domain-containing protein</fullName>
    </recommendedName>
</protein>